<accession>A0A0C2CAX4</accession>
<dbReference type="InterPro" id="IPR030662">
    <property type="entry name" value="DPH6/MJ0570"/>
</dbReference>
<gene>
    <name evidence="1" type="ORF">ANCDUO_16443</name>
</gene>
<dbReference type="OrthoDB" id="686384at2759"/>
<dbReference type="Proteomes" id="UP000054047">
    <property type="component" value="Unassembled WGS sequence"/>
</dbReference>
<dbReference type="PANTHER" id="PTHR12196:SF2">
    <property type="entry name" value="DIPHTHINE--AMMONIA LIGASE"/>
    <property type="match status" value="1"/>
</dbReference>
<evidence type="ECO:0000313" key="1">
    <source>
        <dbReference type="EMBL" id="KIH53433.1"/>
    </source>
</evidence>
<organism evidence="1 2">
    <name type="scientific">Ancylostoma duodenale</name>
    <dbReference type="NCBI Taxonomy" id="51022"/>
    <lineage>
        <taxon>Eukaryota</taxon>
        <taxon>Metazoa</taxon>
        <taxon>Ecdysozoa</taxon>
        <taxon>Nematoda</taxon>
        <taxon>Chromadorea</taxon>
        <taxon>Rhabditida</taxon>
        <taxon>Rhabditina</taxon>
        <taxon>Rhabditomorpha</taxon>
        <taxon>Strongyloidea</taxon>
        <taxon>Ancylostomatidae</taxon>
        <taxon>Ancylostomatinae</taxon>
        <taxon>Ancylostoma</taxon>
    </lineage>
</organism>
<dbReference type="PANTHER" id="PTHR12196">
    <property type="entry name" value="DOMAIN OF UNKNOWN FUNCTION 71 DUF71 -CONTAINING PROTEIN"/>
    <property type="match status" value="1"/>
</dbReference>
<dbReference type="EMBL" id="KN741221">
    <property type="protein sequence ID" value="KIH53433.1"/>
    <property type="molecule type" value="Genomic_DNA"/>
</dbReference>
<dbReference type="GO" id="GO:0017183">
    <property type="term" value="P:protein histidyl modification to diphthamide"/>
    <property type="evidence" value="ECO:0007669"/>
    <property type="project" value="TreeGrafter"/>
</dbReference>
<dbReference type="SUPFAM" id="SSF52402">
    <property type="entry name" value="Adenine nucleotide alpha hydrolases-like"/>
    <property type="match status" value="1"/>
</dbReference>
<reference evidence="1 2" key="1">
    <citation type="submission" date="2013-12" db="EMBL/GenBank/DDBJ databases">
        <title>Draft genome of the parsitic nematode Ancylostoma duodenale.</title>
        <authorList>
            <person name="Mitreva M."/>
        </authorList>
    </citation>
    <scope>NUCLEOTIDE SEQUENCE [LARGE SCALE GENOMIC DNA]</scope>
    <source>
        <strain evidence="1 2">Zhejiang</strain>
    </source>
</reference>
<protein>
    <submittedName>
        <fullName evidence="1">Uncharacterized protein</fullName>
    </submittedName>
</protein>
<evidence type="ECO:0000313" key="2">
    <source>
        <dbReference type="Proteomes" id="UP000054047"/>
    </source>
</evidence>
<keyword evidence="2" id="KW-1185">Reference proteome</keyword>
<dbReference type="GO" id="GO:0017178">
    <property type="term" value="F:diphthine-ammonia ligase activity"/>
    <property type="evidence" value="ECO:0007669"/>
    <property type="project" value="TreeGrafter"/>
</dbReference>
<dbReference type="Gene3D" id="3.40.50.620">
    <property type="entry name" value="HUPs"/>
    <property type="match status" value="1"/>
</dbReference>
<name>A0A0C2CAX4_9BILA</name>
<proteinExistence type="predicted"/>
<sequence length="122" mass="13611">MMCAVKAGHRIVALANLHPESPGELDSYMYQSVGSEGIHMIAEAMDLPLYRREIKGKPLNQDFDYSQSKLWGYGVQPTKYLEANSLVDVVLARADSVLLCKVLLMGSWTKKVINVFTGYKVT</sequence>
<dbReference type="AlphaFoldDB" id="A0A0C2CAX4"/>
<dbReference type="InterPro" id="IPR014729">
    <property type="entry name" value="Rossmann-like_a/b/a_fold"/>
</dbReference>